<dbReference type="AlphaFoldDB" id="A0A7G9KZT8"/>
<dbReference type="SMART" id="SM00354">
    <property type="entry name" value="HTH_LACI"/>
    <property type="match status" value="1"/>
</dbReference>
<dbReference type="CDD" id="cd06267">
    <property type="entry name" value="PBP1_LacI_sugar_binding-like"/>
    <property type="match status" value="1"/>
</dbReference>
<evidence type="ECO:0000259" key="5">
    <source>
        <dbReference type="PROSITE" id="PS50932"/>
    </source>
</evidence>
<dbReference type="InterPro" id="IPR028082">
    <property type="entry name" value="Peripla_BP_I"/>
</dbReference>
<evidence type="ECO:0000313" key="6">
    <source>
        <dbReference type="EMBL" id="QNM81887.1"/>
    </source>
</evidence>
<dbReference type="GO" id="GO:0003700">
    <property type="term" value="F:DNA-binding transcription factor activity"/>
    <property type="evidence" value="ECO:0007669"/>
    <property type="project" value="TreeGrafter"/>
</dbReference>
<feature type="domain" description="HTH lacI-type" evidence="5">
    <location>
        <begin position="4"/>
        <end position="58"/>
    </location>
</feature>
<sequence length="329" mass="34792">MANVTIRDVARQAEVSVASVSRVINGGDSVSDAVRDRVNGAISSLGYVPHAGARSLSLARTNAIGVMLPAVHGEFFSEIVRGMDQEASRHGYLLLLSNLPAGSRQAQDALNAMRGRVDGMVMMAPHLDAKELSETLPPRMATVLINSRSQSGAVGAIHIDNAHGATLIVDHLVAQGRRSIVHIAGPHDNVDAQERLAAYRTAIARHGLEPIVVQGDFLIESGGTALAKVLRDGTKFDAVFAANDNMAIGAFEALKAAGISVPSQVAVTGFDDIPLAQHLGITTVRVRISEIGERALSMLFATLAGGGDHEDEYHRPELVIRSTTMEHSA</sequence>
<dbReference type="InterPro" id="IPR046335">
    <property type="entry name" value="LacI/GalR-like_sensor"/>
</dbReference>
<dbReference type="Pfam" id="PF13377">
    <property type="entry name" value="Peripla_BP_3"/>
    <property type="match status" value="1"/>
</dbReference>
<dbReference type="PANTHER" id="PTHR30146:SF151">
    <property type="entry name" value="HTH-TYPE TRANSCRIPTIONAL REPRESSOR CYTR"/>
    <property type="match status" value="1"/>
</dbReference>
<reference evidence="6 7" key="1">
    <citation type="submission" date="2020-08" db="EMBL/GenBank/DDBJ databases">
        <title>Sphingomonas sp. sand1-3 16S ribosomal RNA gene Genome sequencing and assembly.</title>
        <authorList>
            <person name="Kang M."/>
        </authorList>
    </citation>
    <scope>NUCLEOTIDE SEQUENCE [LARGE SCALE GENOMIC DNA]</scope>
    <source>
        <strain evidence="7">sand1-3</strain>
    </source>
</reference>
<dbReference type="SUPFAM" id="SSF53822">
    <property type="entry name" value="Periplasmic binding protein-like I"/>
    <property type="match status" value="1"/>
</dbReference>
<keyword evidence="3 6" id="KW-0238">DNA-binding</keyword>
<dbReference type="PROSITE" id="PS50932">
    <property type="entry name" value="HTH_LACI_2"/>
    <property type="match status" value="1"/>
</dbReference>
<dbReference type="Pfam" id="PF00356">
    <property type="entry name" value="LacI"/>
    <property type="match status" value="1"/>
</dbReference>
<dbReference type="EMBL" id="CP060697">
    <property type="protein sequence ID" value="QNM81887.1"/>
    <property type="molecule type" value="Genomic_DNA"/>
</dbReference>
<keyword evidence="1" id="KW-0678">Repressor</keyword>
<name>A0A7G9KZT8_9SPHN</name>
<accession>A0A7G9KZT8</accession>
<keyword evidence="2" id="KW-0805">Transcription regulation</keyword>
<keyword evidence="4" id="KW-0804">Transcription</keyword>
<dbReference type="RefSeq" id="WP_187478843.1">
    <property type="nucleotide sequence ID" value="NZ_CP060697.1"/>
</dbReference>
<dbReference type="GO" id="GO:0000976">
    <property type="term" value="F:transcription cis-regulatory region binding"/>
    <property type="evidence" value="ECO:0007669"/>
    <property type="project" value="TreeGrafter"/>
</dbReference>
<evidence type="ECO:0000256" key="4">
    <source>
        <dbReference type="ARBA" id="ARBA00023163"/>
    </source>
</evidence>
<organism evidence="6 7">
    <name type="scientific">Sphingomonas sabuli</name>
    <dbReference type="NCBI Taxonomy" id="2764186"/>
    <lineage>
        <taxon>Bacteria</taxon>
        <taxon>Pseudomonadati</taxon>
        <taxon>Pseudomonadota</taxon>
        <taxon>Alphaproteobacteria</taxon>
        <taxon>Sphingomonadales</taxon>
        <taxon>Sphingomonadaceae</taxon>
        <taxon>Sphingomonas</taxon>
    </lineage>
</organism>
<dbReference type="PRINTS" id="PR00036">
    <property type="entry name" value="HTHLACI"/>
</dbReference>
<dbReference type="InterPro" id="IPR000843">
    <property type="entry name" value="HTH_LacI"/>
</dbReference>
<proteinExistence type="predicted"/>
<dbReference type="PANTHER" id="PTHR30146">
    <property type="entry name" value="LACI-RELATED TRANSCRIPTIONAL REPRESSOR"/>
    <property type="match status" value="1"/>
</dbReference>
<dbReference type="Gene3D" id="3.40.50.2300">
    <property type="match status" value="2"/>
</dbReference>
<protein>
    <submittedName>
        <fullName evidence="6">LacI family DNA-binding transcriptional regulator</fullName>
    </submittedName>
</protein>
<keyword evidence="7" id="KW-1185">Reference proteome</keyword>
<dbReference type="PROSITE" id="PS00356">
    <property type="entry name" value="HTH_LACI_1"/>
    <property type="match status" value="1"/>
</dbReference>
<gene>
    <name evidence="6" type="ORF">H8M03_07475</name>
</gene>
<dbReference type="Proteomes" id="UP000515861">
    <property type="component" value="Chromosome"/>
</dbReference>
<dbReference type="CDD" id="cd01392">
    <property type="entry name" value="HTH_LacI"/>
    <property type="match status" value="1"/>
</dbReference>
<evidence type="ECO:0000256" key="1">
    <source>
        <dbReference type="ARBA" id="ARBA00022491"/>
    </source>
</evidence>
<evidence type="ECO:0000256" key="2">
    <source>
        <dbReference type="ARBA" id="ARBA00023015"/>
    </source>
</evidence>
<dbReference type="KEGG" id="ssau:H8M03_07475"/>
<dbReference type="SUPFAM" id="SSF47413">
    <property type="entry name" value="lambda repressor-like DNA-binding domains"/>
    <property type="match status" value="1"/>
</dbReference>
<evidence type="ECO:0000313" key="7">
    <source>
        <dbReference type="Proteomes" id="UP000515861"/>
    </source>
</evidence>
<dbReference type="Gene3D" id="1.10.260.40">
    <property type="entry name" value="lambda repressor-like DNA-binding domains"/>
    <property type="match status" value="1"/>
</dbReference>
<evidence type="ECO:0000256" key="3">
    <source>
        <dbReference type="ARBA" id="ARBA00023125"/>
    </source>
</evidence>
<dbReference type="InterPro" id="IPR010982">
    <property type="entry name" value="Lambda_DNA-bd_dom_sf"/>
</dbReference>